<dbReference type="GO" id="GO:0004765">
    <property type="term" value="F:shikimate kinase activity"/>
    <property type="evidence" value="ECO:0007669"/>
    <property type="project" value="UniProtKB-UniRule"/>
</dbReference>
<dbReference type="GO" id="GO:0009073">
    <property type="term" value="P:aromatic amino acid family biosynthetic process"/>
    <property type="evidence" value="ECO:0007669"/>
    <property type="project" value="UniProtKB-KW"/>
</dbReference>
<reference evidence="8 9" key="1">
    <citation type="submission" date="2018-05" db="EMBL/GenBank/DDBJ databases">
        <title>Genomic Encyclopedia of Type Strains, Phase IV (KMG-IV): sequencing the most valuable type-strain genomes for metagenomic binning, comparative biology and taxonomic classification.</title>
        <authorList>
            <person name="Goeker M."/>
        </authorList>
    </citation>
    <scope>NUCLEOTIDE SEQUENCE [LARGE SCALE GENOMIC DNA]</scope>
    <source>
        <strain evidence="8 9">DSM 28579</strain>
    </source>
</reference>
<dbReference type="InterPro" id="IPR000623">
    <property type="entry name" value="Shikimate_kinase/TSH1"/>
</dbReference>
<keyword evidence="9" id="KW-1185">Reference proteome</keyword>
<dbReference type="HAMAP" id="MF_00109">
    <property type="entry name" value="Shikimate_kinase"/>
    <property type="match status" value="1"/>
</dbReference>
<comment type="subcellular location">
    <subcellularLocation>
        <location evidence="7">Cytoplasm</location>
    </subcellularLocation>
</comment>
<comment type="function">
    <text evidence="7">Catalyzes the specific phosphorylation of the 3-hydroxyl group of shikimic acid using ATP as a cosubstrate.</text>
</comment>
<dbReference type="NCBIfam" id="NF010555">
    <property type="entry name" value="PRK13949.1"/>
    <property type="match status" value="1"/>
</dbReference>
<dbReference type="Gene3D" id="3.40.50.300">
    <property type="entry name" value="P-loop containing nucleotide triphosphate hydrolases"/>
    <property type="match status" value="1"/>
</dbReference>
<comment type="catalytic activity">
    <reaction evidence="7">
        <text>shikimate + ATP = 3-phosphoshikimate + ADP + H(+)</text>
        <dbReference type="Rhea" id="RHEA:13121"/>
        <dbReference type="ChEBI" id="CHEBI:15378"/>
        <dbReference type="ChEBI" id="CHEBI:30616"/>
        <dbReference type="ChEBI" id="CHEBI:36208"/>
        <dbReference type="ChEBI" id="CHEBI:145989"/>
        <dbReference type="ChEBI" id="CHEBI:456216"/>
        <dbReference type="EC" id="2.7.1.71"/>
    </reaction>
</comment>
<dbReference type="GO" id="GO:0005829">
    <property type="term" value="C:cytosol"/>
    <property type="evidence" value="ECO:0007669"/>
    <property type="project" value="TreeGrafter"/>
</dbReference>
<dbReference type="Pfam" id="PF01202">
    <property type="entry name" value="SKI"/>
    <property type="match status" value="1"/>
</dbReference>
<dbReference type="PANTHER" id="PTHR21087">
    <property type="entry name" value="SHIKIMATE KINASE"/>
    <property type="match status" value="1"/>
</dbReference>
<comment type="caution">
    <text evidence="7">Lacks conserved residue(s) required for the propagation of feature annotation.</text>
</comment>
<evidence type="ECO:0000256" key="6">
    <source>
        <dbReference type="ARBA" id="ARBA00023141"/>
    </source>
</evidence>
<feature type="binding site" evidence="7">
    <location>
        <position position="32"/>
    </location>
    <ligand>
        <name>substrate</name>
    </ligand>
</feature>
<dbReference type="EC" id="2.7.1.71" evidence="7"/>
<keyword evidence="1 7" id="KW-0028">Amino-acid biosynthesis</keyword>
<keyword evidence="2 7" id="KW-0808">Transferase</keyword>
<comment type="cofactor">
    <cofactor evidence="7">
        <name>Mg(2+)</name>
        <dbReference type="ChEBI" id="CHEBI:18420"/>
    </cofactor>
    <text evidence="7">Binds 1 Mg(2+) ion per subunit.</text>
</comment>
<comment type="similarity">
    <text evidence="7">Belongs to the shikimate kinase family.</text>
</comment>
<dbReference type="InterPro" id="IPR031322">
    <property type="entry name" value="Shikimate/glucono_kinase"/>
</dbReference>
<feature type="binding site" evidence="7">
    <location>
        <position position="117"/>
    </location>
    <ligand>
        <name>ATP</name>
        <dbReference type="ChEBI" id="CHEBI:30616"/>
    </ligand>
</feature>
<dbReference type="GO" id="GO:0005524">
    <property type="term" value="F:ATP binding"/>
    <property type="evidence" value="ECO:0007669"/>
    <property type="project" value="UniProtKB-UniRule"/>
</dbReference>
<dbReference type="GO" id="GO:0008652">
    <property type="term" value="P:amino acid biosynthetic process"/>
    <property type="evidence" value="ECO:0007669"/>
    <property type="project" value="UniProtKB-KW"/>
</dbReference>
<evidence type="ECO:0000256" key="7">
    <source>
        <dbReference type="HAMAP-Rule" id="MF_00109"/>
    </source>
</evidence>
<sequence length="165" mass="19135">MRIYLVGYMGCGKSTLGKQLALRLGYDFVDLDRYIETKNECSITSIFKKYGETVFRKEERLCLEEVSNKISIVISVGGGTPCFSDNMELMNHTGKTLFLNPPISLLFKRLKNRTEHRPLLANKTDKELLEFIERNYNERLPCYQKAQHTIISENIKVDDLLPFFN</sequence>
<dbReference type="InterPro" id="IPR027417">
    <property type="entry name" value="P-loop_NTPase"/>
</dbReference>
<comment type="pathway">
    <text evidence="7">Metabolic intermediate biosynthesis; chorismate biosynthesis; chorismate from D-erythrose 4-phosphate and phosphoenolpyruvate: step 5/7.</text>
</comment>
<protein>
    <recommendedName>
        <fullName evidence="7">Shikimate kinase</fullName>
        <shortName evidence="7">SK</shortName>
        <ecNumber evidence="7">2.7.1.71</ecNumber>
    </recommendedName>
</protein>
<organism evidence="8 9">
    <name type="scientific">Balneicella halophila</name>
    <dbReference type="NCBI Taxonomy" id="1537566"/>
    <lineage>
        <taxon>Bacteria</taxon>
        <taxon>Pseudomonadati</taxon>
        <taxon>Bacteroidota</taxon>
        <taxon>Bacteroidia</taxon>
        <taxon>Bacteroidales</taxon>
        <taxon>Balneicellaceae</taxon>
        <taxon>Balneicella</taxon>
    </lineage>
</organism>
<evidence type="ECO:0000256" key="3">
    <source>
        <dbReference type="ARBA" id="ARBA00022741"/>
    </source>
</evidence>
<keyword evidence="4 7" id="KW-0418">Kinase</keyword>
<proteinExistence type="inferred from homology"/>
<dbReference type="AlphaFoldDB" id="A0A7L4UPZ9"/>
<gene>
    <name evidence="7" type="primary">aroK</name>
    <name evidence="8" type="ORF">C7377_1297</name>
</gene>
<feature type="binding site" evidence="7">
    <location>
        <position position="78"/>
    </location>
    <ligand>
        <name>substrate</name>
    </ligand>
</feature>
<keyword evidence="7" id="KW-0963">Cytoplasm</keyword>
<dbReference type="EMBL" id="QENZ01000004">
    <property type="protein sequence ID" value="PVX50967.1"/>
    <property type="molecule type" value="Genomic_DNA"/>
</dbReference>
<keyword evidence="7" id="KW-0460">Magnesium</keyword>
<evidence type="ECO:0000313" key="9">
    <source>
        <dbReference type="Proteomes" id="UP000251835"/>
    </source>
</evidence>
<keyword evidence="7" id="KW-0479">Metal-binding</keyword>
<name>A0A7L4UPZ9_BALHA</name>
<feature type="binding site" evidence="7">
    <location>
        <position position="56"/>
    </location>
    <ligand>
        <name>substrate</name>
    </ligand>
</feature>
<dbReference type="CDD" id="cd00464">
    <property type="entry name" value="SK"/>
    <property type="match status" value="1"/>
</dbReference>
<keyword evidence="5 7" id="KW-0067">ATP-binding</keyword>
<dbReference type="GO" id="GO:0000287">
    <property type="term" value="F:magnesium ion binding"/>
    <property type="evidence" value="ECO:0007669"/>
    <property type="project" value="UniProtKB-UniRule"/>
</dbReference>
<dbReference type="SUPFAM" id="SSF52540">
    <property type="entry name" value="P-loop containing nucleoside triphosphate hydrolases"/>
    <property type="match status" value="1"/>
</dbReference>
<evidence type="ECO:0000313" key="8">
    <source>
        <dbReference type="EMBL" id="PVX50967.1"/>
    </source>
</evidence>
<evidence type="ECO:0000256" key="4">
    <source>
        <dbReference type="ARBA" id="ARBA00022777"/>
    </source>
</evidence>
<keyword evidence="6 7" id="KW-0057">Aromatic amino acid biosynthesis</keyword>
<dbReference type="PANTHER" id="PTHR21087:SF16">
    <property type="entry name" value="SHIKIMATE KINASE 1, CHLOROPLASTIC"/>
    <property type="match status" value="1"/>
</dbReference>
<comment type="caution">
    <text evidence="8">The sequence shown here is derived from an EMBL/GenBank/DDBJ whole genome shotgun (WGS) entry which is preliminary data.</text>
</comment>
<evidence type="ECO:0000256" key="2">
    <source>
        <dbReference type="ARBA" id="ARBA00022679"/>
    </source>
</evidence>
<dbReference type="GO" id="GO:0009423">
    <property type="term" value="P:chorismate biosynthetic process"/>
    <property type="evidence" value="ECO:0007669"/>
    <property type="project" value="UniProtKB-UniRule"/>
</dbReference>
<feature type="binding site" evidence="7">
    <location>
        <begin position="10"/>
        <end position="15"/>
    </location>
    <ligand>
        <name>ATP</name>
        <dbReference type="ChEBI" id="CHEBI:30616"/>
    </ligand>
</feature>
<keyword evidence="3 7" id="KW-0547">Nucleotide-binding</keyword>
<dbReference type="OrthoDB" id="9800332at2"/>
<feature type="binding site" evidence="7">
    <location>
        <position position="139"/>
    </location>
    <ligand>
        <name>substrate</name>
    </ligand>
</feature>
<comment type="subunit">
    <text evidence="7">Monomer.</text>
</comment>
<accession>A0A7L4UPZ9</accession>
<evidence type="ECO:0000256" key="1">
    <source>
        <dbReference type="ARBA" id="ARBA00022605"/>
    </source>
</evidence>
<dbReference type="UniPathway" id="UPA00053">
    <property type="reaction ID" value="UER00088"/>
</dbReference>
<dbReference type="PRINTS" id="PR01100">
    <property type="entry name" value="SHIKIMTKNASE"/>
</dbReference>
<feature type="binding site" evidence="7">
    <location>
        <position position="14"/>
    </location>
    <ligand>
        <name>Mg(2+)</name>
        <dbReference type="ChEBI" id="CHEBI:18420"/>
    </ligand>
</feature>
<dbReference type="Proteomes" id="UP000251835">
    <property type="component" value="Unassembled WGS sequence"/>
</dbReference>
<dbReference type="RefSeq" id="WP_116496515.1">
    <property type="nucleotide sequence ID" value="NZ_QENZ01000004.1"/>
</dbReference>
<evidence type="ECO:0000256" key="5">
    <source>
        <dbReference type="ARBA" id="ARBA00022840"/>
    </source>
</evidence>